<proteinExistence type="predicted"/>
<sequence length="84" mass="9218">MDDTASASVSLGLGLELTGACYEVGNQHNSIRRSLRLLSITNQIFWIGGARIPSGAFVVRRCGIYPYLELVIEFVGDEIRKTSN</sequence>
<dbReference type="InParanoid" id="A0A2P5FDU6"/>
<dbReference type="OrthoDB" id="10360263at2759"/>
<protein>
    <submittedName>
        <fullName evidence="1">Uncharacterized protein</fullName>
    </submittedName>
</protein>
<evidence type="ECO:0000313" key="2">
    <source>
        <dbReference type="Proteomes" id="UP000237000"/>
    </source>
</evidence>
<name>A0A2P5FDU6_TREOI</name>
<dbReference type="EMBL" id="JXTC01000041">
    <property type="protein sequence ID" value="PON95962.1"/>
    <property type="molecule type" value="Genomic_DNA"/>
</dbReference>
<accession>A0A2P5FDU6</accession>
<dbReference type="Proteomes" id="UP000237000">
    <property type="component" value="Unassembled WGS sequence"/>
</dbReference>
<evidence type="ECO:0000313" key="1">
    <source>
        <dbReference type="EMBL" id="PON95962.1"/>
    </source>
</evidence>
<reference evidence="2" key="1">
    <citation type="submission" date="2016-06" db="EMBL/GenBank/DDBJ databases">
        <title>Parallel loss of symbiosis genes in relatives of nitrogen-fixing non-legume Parasponia.</title>
        <authorList>
            <person name="Van Velzen R."/>
            <person name="Holmer R."/>
            <person name="Bu F."/>
            <person name="Rutten L."/>
            <person name="Van Zeijl A."/>
            <person name="Liu W."/>
            <person name="Santuari L."/>
            <person name="Cao Q."/>
            <person name="Sharma T."/>
            <person name="Shen D."/>
            <person name="Roswanjaya Y."/>
            <person name="Wardhani T."/>
            <person name="Kalhor M.S."/>
            <person name="Jansen J."/>
            <person name="Van den Hoogen J."/>
            <person name="Gungor B."/>
            <person name="Hartog M."/>
            <person name="Hontelez J."/>
            <person name="Verver J."/>
            <person name="Yang W.-C."/>
            <person name="Schijlen E."/>
            <person name="Repin R."/>
            <person name="Schilthuizen M."/>
            <person name="Schranz E."/>
            <person name="Heidstra R."/>
            <person name="Miyata K."/>
            <person name="Fedorova E."/>
            <person name="Kohlen W."/>
            <person name="Bisseling T."/>
            <person name="Smit S."/>
            <person name="Geurts R."/>
        </authorList>
    </citation>
    <scope>NUCLEOTIDE SEQUENCE [LARGE SCALE GENOMIC DNA]</scope>
    <source>
        <strain evidence="2">cv. RG33-2</strain>
    </source>
</reference>
<comment type="caution">
    <text evidence="1">The sequence shown here is derived from an EMBL/GenBank/DDBJ whole genome shotgun (WGS) entry which is preliminary data.</text>
</comment>
<dbReference type="AlphaFoldDB" id="A0A2P5FDU6"/>
<gene>
    <name evidence="1" type="ORF">TorRG33x02_082100</name>
</gene>
<organism evidence="1 2">
    <name type="scientific">Trema orientale</name>
    <name type="common">Charcoal tree</name>
    <name type="synonym">Celtis orientalis</name>
    <dbReference type="NCBI Taxonomy" id="63057"/>
    <lineage>
        <taxon>Eukaryota</taxon>
        <taxon>Viridiplantae</taxon>
        <taxon>Streptophyta</taxon>
        <taxon>Embryophyta</taxon>
        <taxon>Tracheophyta</taxon>
        <taxon>Spermatophyta</taxon>
        <taxon>Magnoliopsida</taxon>
        <taxon>eudicotyledons</taxon>
        <taxon>Gunneridae</taxon>
        <taxon>Pentapetalae</taxon>
        <taxon>rosids</taxon>
        <taxon>fabids</taxon>
        <taxon>Rosales</taxon>
        <taxon>Cannabaceae</taxon>
        <taxon>Trema</taxon>
    </lineage>
</organism>
<keyword evidence="2" id="KW-1185">Reference proteome</keyword>